<dbReference type="PRINTS" id="PR00081">
    <property type="entry name" value="GDHRDH"/>
</dbReference>
<dbReference type="PANTHER" id="PTHR43157">
    <property type="entry name" value="PHOSPHATIDYLINOSITOL-GLYCAN BIOSYNTHESIS CLASS F PROTEIN-RELATED"/>
    <property type="match status" value="1"/>
</dbReference>
<dbReference type="OMA" id="MMWITRE"/>
<dbReference type="Proteomes" id="UP000011761">
    <property type="component" value="Unassembled WGS sequence"/>
</dbReference>
<keyword evidence="1" id="KW-0560">Oxidoreductase</keyword>
<gene>
    <name evidence="2" type="ORF">BAUCODRAFT_80931</name>
</gene>
<dbReference type="OrthoDB" id="542013at2759"/>
<dbReference type="RefSeq" id="XP_007671634.1">
    <property type="nucleotide sequence ID" value="XM_007673444.1"/>
</dbReference>
<organism evidence="2 3">
    <name type="scientific">Baudoinia panamericana (strain UAMH 10762)</name>
    <name type="common">Angels' share fungus</name>
    <name type="synonym">Baudoinia compniacensis (strain UAMH 10762)</name>
    <dbReference type="NCBI Taxonomy" id="717646"/>
    <lineage>
        <taxon>Eukaryota</taxon>
        <taxon>Fungi</taxon>
        <taxon>Dikarya</taxon>
        <taxon>Ascomycota</taxon>
        <taxon>Pezizomycotina</taxon>
        <taxon>Dothideomycetes</taxon>
        <taxon>Dothideomycetidae</taxon>
        <taxon>Mycosphaerellales</taxon>
        <taxon>Teratosphaeriaceae</taxon>
        <taxon>Baudoinia</taxon>
    </lineage>
</organism>
<dbReference type="KEGG" id="bcom:BAUCODRAFT_80931"/>
<proteinExistence type="predicted"/>
<dbReference type="Pfam" id="PF00106">
    <property type="entry name" value="adh_short"/>
    <property type="match status" value="1"/>
</dbReference>
<dbReference type="InterPro" id="IPR036291">
    <property type="entry name" value="NAD(P)-bd_dom_sf"/>
</dbReference>
<evidence type="ECO:0000256" key="1">
    <source>
        <dbReference type="ARBA" id="ARBA00023002"/>
    </source>
</evidence>
<dbReference type="GeneID" id="19117385"/>
<reference evidence="2 3" key="1">
    <citation type="journal article" date="2012" name="PLoS Pathog.">
        <title>Diverse lifestyles and strategies of plant pathogenesis encoded in the genomes of eighteen Dothideomycetes fungi.</title>
        <authorList>
            <person name="Ohm R.A."/>
            <person name="Feau N."/>
            <person name="Henrissat B."/>
            <person name="Schoch C.L."/>
            <person name="Horwitz B.A."/>
            <person name="Barry K.W."/>
            <person name="Condon B.J."/>
            <person name="Copeland A.C."/>
            <person name="Dhillon B."/>
            <person name="Glaser F."/>
            <person name="Hesse C.N."/>
            <person name="Kosti I."/>
            <person name="LaButti K."/>
            <person name="Lindquist E.A."/>
            <person name="Lucas S."/>
            <person name="Salamov A.A."/>
            <person name="Bradshaw R.E."/>
            <person name="Ciuffetti L."/>
            <person name="Hamelin R.C."/>
            <person name="Kema G.H.J."/>
            <person name="Lawrence C."/>
            <person name="Scott J.A."/>
            <person name="Spatafora J.W."/>
            <person name="Turgeon B.G."/>
            <person name="de Wit P.J.G.M."/>
            <person name="Zhong S."/>
            <person name="Goodwin S.B."/>
            <person name="Grigoriev I.V."/>
        </authorList>
    </citation>
    <scope>NUCLEOTIDE SEQUENCE [LARGE SCALE GENOMIC DNA]</scope>
    <source>
        <strain evidence="2 3">UAMH 10762</strain>
    </source>
</reference>
<evidence type="ECO:0000313" key="3">
    <source>
        <dbReference type="Proteomes" id="UP000011761"/>
    </source>
</evidence>
<dbReference type="SUPFAM" id="SSF51735">
    <property type="entry name" value="NAD(P)-binding Rossmann-fold domains"/>
    <property type="match status" value="1"/>
</dbReference>
<sequence>MSPLSDLIRMKYNPPKDTKPSFKGRNVLITGASSGLGFEAALKFVQLGADRVVFGVRSVAKGKQAKEAIEARTGRRGCVDIWTLDMADYGSIKAFTNRVETELNHLDVAVLNAGVLLTKYEQSKHGWEQTLQVNLLSTVLLSLLLLPKLRASKSNASTPVLELVSSSNHTYLTSLKAESDILNAYNSEKGYAFSGQYDTSKLFVQYAQAGLCELAKPVSASKPDVYIVTVCPGFTKSSLSREIEKNWALRPVLAIASLLQRSTEEGARTYISGVAEAEKAHGRFWRDDEVQPPAVLLRGDKGQEYQRKVWDEIVASLSKDVPEVQKLVTPSYH</sequence>
<dbReference type="GO" id="GO:0016491">
    <property type="term" value="F:oxidoreductase activity"/>
    <property type="evidence" value="ECO:0007669"/>
    <property type="project" value="UniProtKB-KW"/>
</dbReference>
<keyword evidence="3" id="KW-1185">Reference proteome</keyword>
<dbReference type="EMBL" id="KB445550">
    <property type="protein sequence ID" value="EMD00450.1"/>
    <property type="molecule type" value="Genomic_DNA"/>
</dbReference>
<name>M2NLS8_BAUPA</name>
<evidence type="ECO:0000313" key="2">
    <source>
        <dbReference type="EMBL" id="EMD00450.1"/>
    </source>
</evidence>
<accession>M2NLS8</accession>
<dbReference type="Gene3D" id="3.40.50.720">
    <property type="entry name" value="NAD(P)-binding Rossmann-like Domain"/>
    <property type="match status" value="1"/>
</dbReference>
<dbReference type="InterPro" id="IPR002347">
    <property type="entry name" value="SDR_fam"/>
</dbReference>
<dbReference type="PANTHER" id="PTHR43157:SF22">
    <property type="entry name" value="SHORT-CHAIN DEHYDROGENASE_REDUCTASE PHMF"/>
    <property type="match status" value="1"/>
</dbReference>
<dbReference type="eggNOG" id="KOG1208">
    <property type="taxonomic scope" value="Eukaryota"/>
</dbReference>
<dbReference type="HOGENOM" id="CLU_010194_44_4_1"/>
<protein>
    <submittedName>
        <fullName evidence="2">Uncharacterized protein</fullName>
    </submittedName>
</protein>
<dbReference type="AlphaFoldDB" id="M2NLS8"/>